<dbReference type="EMBL" id="CAAALY010000445">
    <property type="protein sequence ID" value="VEL06812.1"/>
    <property type="molecule type" value="Genomic_DNA"/>
</dbReference>
<accession>A0A3S4ZM79</accession>
<protein>
    <submittedName>
        <fullName evidence="2">Uncharacterized protein</fullName>
    </submittedName>
</protein>
<comment type="caution">
    <text evidence="2">The sequence shown here is derived from an EMBL/GenBank/DDBJ whole genome shotgun (WGS) entry which is preliminary data.</text>
</comment>
<sequence length="295" mass="30935">MFVLVRLTQSGPSVQAGSAPTETINCVVTTTTVTNPDGSLKQLTTRKTTRTLMTTTTRTRLLRRIIGPDGSVQEIEVLDAPDASSSGMPSSIPPLIVSPTSCSTTPLGASATNSTEPVRNAPPVDVTAKEGLDDRDVGMEEENDGDTKEDNARAGKEEETEPLARSGQGSRAGGNRQGSAMTSFSGGLKVRETPSTGHSNGLLKGAGSHSTSDRIDRVQRANPPNKRSARRVGKSSEAVETTDEAEKAWPAFGRPKAKQKVITTVKKKVTSSASAAILTGGKVTTLSGSIEYENI</sequence>
<feature type="region of interest" description="Disordered" evidence="1">
    <location>
        <begin position="81"/>
        <end position="258"/>
    </location>
</feature>
<keyword evidence="3" id="KW-1185">Reference proteome</keyword>
<feature type="compositionally biased region" description="Basic and acidic residues" evidence="1">
    <location>
        <begin position="145"/>
        <end position="157"/>
    </location>
</feature>
<organism evidence="2 3">
    <name type="scientific">Protopolystoma xenopodis</name>
    <dbReference type="NCBI Taxonomy" id="117903"/>
    <lineage>
        <taxon>Eukaryota</taxon>
        <taxon>Metazoa</taxon>
        <taxon>Spiralia</taxon>
        <taxon>Lophotrochozoa</taxon>
        <taxon>Platyhelminthes</taxon>
        <taxon>Monogenea</taxon>
        <taxon>Polyopisthocotylea</taxon>
        <taxon>Polystomatidea</taxon>
        <taxon>Polystomatidae</taxon>
        <taxon>Protopolystoma</taxon>
    </lineage>
</organism>
<dbReference type="Proteomes" id="UP000784294">
    <property type="component" value="Unassembled WGS sequence"/>
</dbReference>
<reference evidence="2" key="1">
    <citation type="submission" date="2018-11" db="EMBL/GenBank/DDBJ databases">
        <authorList>
            <consortium name="Pathogen Informatics"/>
        </authorList>
    </citation>
    <scope>NUCLEOTIDE SEQUENCE</scope>
</reference>
<feature type="compositionally biased region" description="Polar residues" evidence="1">
    <location>
        <begin position="98"/>
        <end position="117"/>
    </location>
</feature>
<feature type="compositionally biased region" description="Basic and acidic residues" evidence="1">
    <location>
        <begin position="127"/>
        <end position="138"/>
    </location>
</feature>
<name>A0A3S4ZM79_9PLAT</name>
<evidence type="ECO:0000313" key="3">
    <source>
        <dbReference type="Proteomes" id="UP000784294"/>
    </source>
</evidence>
<proteinExistence type="predicted"/>
<dbReference type="AlphaFoldDB" id="A0A3S4ZM79"/>
<gene>
    <name evidence="2" type="ORF">PXEA_LOCUS252</name>
</gene>
<evidence type="ECO:0000313" key="2">
    <source>
        <dbReference type="EMBL" id="VEL06812.1"/>
    </source>
</evidence>
<evidence type="ECO:0000256" key="1">
    <source>
        <dbReference type="SAM" id="MobiDB-lite"/>
    </source>
</evidence>